<dbReference type="PANTHER" id="PTHR43133">
    <property type="entry name" value="RNA POLYMERASE ECF-TYPE SIGMA FACTO"/>
    <property type="match status" value="1"/>
</dbReference>
<keyword evidence="2" id="KW-0805">Transcription regulation</keyword>
<dbReference type="Gene3D" id="1.10.10.10">
    <property type="entry name" value="Winged helix-like DNA-binding domain superfamily/Winged helix DNA-binding domain"/>
    <property type="match status" value="1"/>
</dbReference>
<protein>
    <submittedName>
        <fullName evidence="7">RNA polymerase sigma-70 factor</fullName>
    </submittedName>
</protein>
<evidence type="ECO:0000313" key="8">
    <source>
        <dbReference type="Proteomes" id="UP001500582"/>
    </source>
</evidence>
<dbReference type="Pfam" id="PF04542">
    <property type="entry name" value="Sigma70_r2"/>
    <property type="match status" value="1"/>
</dbReference>
<proteinExistence type="inferred from homology"/>
<name>A0ABP8G5I0_9SPHI</name>
<evidence type="ECO:0000259" key="5">
    <source>
        <dbReference type="Pfam" id="PF04542"/>
    </source>
</evidence>
<feature type="domain" description="RNA polymerase sigma factor 70 region 4 type 2" evidence="6">
    <location>
        <begin position="126"/>
        <end position="171"/>
    </location>
</feature>
<dbReference type="Proteomes" id="UP001500582">
    <property type="component" value="Unassembled WGS sequence"/>
</dbReference>
<evidence type="ECO:0000256" key="3">
    <source>
        <dbReference type="ARBA" id="ARBA00023082"/>
    </source>
</evidence>
<evidence type="ECO:0000259" key="6">
    <source>
        <dbReference type="Pfam" id="PF08281"/>
    </source>
</evidence>
<dbReference type="Gene3D" id="1.10.1740.10">
    <property type="match status" value="1"/>
</dbReference>
<organism evidence="7 8">
    <name type="scientific">Mucilaginibacter gynuensis</name>
    <dbReference type="NCBI Taxonomy" id="1302236"/>
    <lineage>
        <taxon>Bacteria</taxon>
        <taxon>Pseudomonadati</taxon>
        <taxon>Bacteroidota</taxon>
        <taxon>Sphingobacteriia</taxon>
        <taxon>Sphingobacteriales</taxon>
        <taxon>Sphingobacteriaceae</taxon>
        <taxon>Mucilaginibacter</taxon>
    </lineage>
</organism>
<dbReference type="Pfam" id="PF08281">
    <property type="entry name" value="Sigma70_r4_2"/>
    <property type="match status" value="1"/>
</dbReference>
<keyword evidence="3" id="KW-0731">Sigma factor</keyword>
<feature type="domain" description="RNA polymerase sigma-70 region 2" evidence="5">
    <location>
        <begin position="28"/>
        <end position="93"/>
    </location>
</feature>
<keyword evidence="4" id="KW-0804">Transcription</keyword>
<reference evidence="8" key="1">
    <citation type="journal article" date="2019" name="Int. J. Syst. Evol. Microbiol.">
        <title>The Global Catalogue of Microorganisms (GCM) 10K type strain sequencing project: providing services to taxonomists for standard genome sequencing and annotation.</title>
        <authorList>
            <consortium name="The Broad Institute Genomics Platform"/>
            <consortium name="The Broad Institute Genome Sequencing Center for Infectious Disease"/>
            <person name="Wu L."/>
            <person name="Ma J."/>
        </authorList>
    </citation>
    <scope>NUCLEOTIDE SEQUENCE [LARGE SCALE GENOMIC DNA]</scope>
    <source>
        <strain evidence="8">JCM 17705</strain>
    </source>
</reference>
<dbReference type="NCBIfam" id="TIGR02937">
    <property type="entry name" value="sigma70-ECF"/>
    <property type="match status" value="1"/>
</dbReference>
<evidence type="ECO:0000256" key="2">
    <source>
        <dbReference type="ARBA" id="ARBA00023015"/>
    </source>
</evidence>
<accession>A0ABP8G5I0</accession>
<dbReference type="InterPro" id="IPR039425">
    <property type="entry name" value="RNA_pol_sigma-70-like"/>
</dbReference>
<dbReference type="InterPro" id="IPR013325">
    <property type="entry name" value="RNA_pol_sigma_r2"/>
</dbReference>
<comment type="caution">
    <text evidence="7">The sequence shown here is derived from an EMBL/GenBank/DDBJ whole genome shotgun (WGS) entry which is preliminary data.</text>
</comment>
<keyword evidence="8" id="KW-1185">Reference proteome</keyword>
<dbReference type="InterPro" id="IPR013249">
    <property type="entry name" value="RNA_pol_sigma70_r4_t2"/>
</dbReference>
<evidence type="ECO:0000313" key="7">
    <source>
        <dbReference type="EMBL" id="GAA4317845.1"/>
    </source>
</evidence>
<dbReference type="InterPro" id="IPR007627">
    <property type="entry name" value="RNA_pol_sigma70_r2"/>
</dbReference>
<evidence type="ECO:0000256" key="4">
    <source>
        <dbReference type="ARBA" id="ARBA00023163"/>
    </source>
</evidence>
<dbReference type="EMBL" id="BAABFT010000003">
    <property type="protein sequence ID" value="GAA4317845.1"/>
    <property type="molecule type" value="Genomic_DNA"/>
</dbReference>
<dbReference type="PANTHER" id="PTHR43133:SF46">
    <property type="entry name" value="RNA POLYMERASE SIGMA-70 FACTOR ECF SUBFAMILY"/>
    <property type="match status" value="1"/>
</dbReference>
<gene>
    <name evidence="7" type="ORF">GCM10023149_15600</name>
</gene>
<dbReference type="InterPro" id="IPR014284">
    <property type="entry name" value="RNA_pol_sigma-70_dom"/>
</dbReference>
<dbReference type="SUPFAM" id="SSF88659">
    <property type="entry name" value="Sigma3 and sigma4 domains of RNA polymerase sigma factors"/>
    <property type="match status" value="1"/>
</dbReference>
<dbReference type="InterPro" id="IPR014327">
    <property type="entry name" value="RNA_pol_sigma70_bacteroid"/>
</dbReference>
<comment type="similarity">
    <text evidence="1">Belongs to the sigma-70 factor family. ECF subfamily.</text>
</comment>
<sequence>MRKASQDLPDKILMEMHLEGDAKAFEILFKRYYDSLLRYALRNTKELETAEELTMDVMLRIWQKQTTVTLETDLRPYLQRAIKNAIFNYHRKKILDIVTIEEDKLEAITNGNNADDKIRHTELKMLYQQKLGELSPQRQKVFRMSREDNMSYAQIAKQLGLSVNTVENYMVASLQFFREHMKEHTDYIAVLVILLSL</sequence>
<dbReference type="InterPro" id="IPR036388">
    <property type="entry name" value="WH-like_DNA-bd_sf"/>
</dbReference>
<dbReference type="RefSeq" id="WP_345210464.1">
    <property type="nucleotide sequence ID" value="NZ_BAABFT010000003.1"/>
</dbReference>
<evidence type="ECO:0000256" key="1">
    <source>
        <dbReference type="ARBA" id="ARBA00010641"/>
    </source>
</evidence>
<dbReference type="SUPFAM" id="SSF88946">
    <property type="entry name" value="Sigma2 domain of RNA polymerase sigma factors"/>
    <property type="match status" value="1"/>
</dbReference>
<dbReference type="InterPro" id="IPR013324">
    <property type="entry name" value="RNA_pol_sigma_r3/r4-like"/>
</dbReference>
<dbReference type="NCBIfam" id="TIGR02985">
    <property type="entry name" value="Sig70_bacteroi1"/>
    <property type="match status" value="1"/>
</dbReference>